<gene>
    <name evidence="5" type="ORF">CU103_15810</name>
</gene>
<dbReference type="EMBL" id="PGGM01000006">
    <property type="protein sequence ID" value="PSH63704.1"/>
    <property type="molecule type" value="Genomic_DNA"/>
</dbReference>
<dbReference type="AlphaFoldDB" id="A0A2P7BB50"/>
<feature type="region of interest" description="Disordered" evidence="2">
    <location>
        <begin position="210"/>
        <end position="240"/>
    </location>
</feature>
<feature type="coiled-coil region" evidence="1">
    <location>
        <begin position="58"/>
        <end position="112"/>
    </location>
</feature>
<keyword evidence="3" id="KW-1133">Transmembrane helix</keyword>
<evidence type="ECO:0000256" key="2">
    <source>
        <dbReference type="SAM" id="MobiDB-lite"/>
    </source>
</evidence>
<feature type="transmembrane region" description="Helical" evidence="3">
    <location>
        <begin position="135"/>
        <end position="155"/>
    </location>
</feature>
<dbReference type="Gene3D" id="1.10.530.10">
    <property type="match status" value="1"/>
</dbReference>
<dbReference type="RefSeq" id="WP_106664983.1">
    <property type="nucleotide sequence ID" value="NZ_PGGM01000006.1"/>
</dbReference>
<sequence>MNPLLLVAFGLFPDLVRLIAGDEAGTFAGRITNAVKDVTHTEDDKAAQKKLETDPVVKADLQKRLADIALEATKEQNRADEQKRQVELDVLKENIAEAAREREDALNRFREELKSTGDARTFYADMSKAGGAGAWINPTLSLVITIGFLFFVYRLMDPNLDLNENQVFNIALGAMSAAFATVIGFHFGSSVGSKDKDIVNKALVTEQAAKRIEERVSPPEAAPPPVLSDERPSGGSSGATFEMKAPHIARGLITDFGLTENQACGILGNIGLECDGFRQFQERGTKPPRGGWGWCQWTGPRRRAFEKYAMEHGLDFRSDAANYGFLSKELGSSEAAALAQLKRAKSLEESVKAFMQKFERPGVPNLAGRLLWANRALKAYREAFHG</sequence>
<evidence type="ECO:0000313" key="5">
    <source>
        <dbReference type="EMBL" id="PSH63704.1"/>
    </source>
</evidence>
<proteinExistence type="predicted"/>
<feature type="domain" description="Phage tail lysozyme" evidence="4">
    <location>
        <begin position="252"/>
        <end position="380"/>
    </location>
</feature>
<dbReference type="Pfam" id="PF18013">
    <property type="entry name" value="Phage_lysozyme2"/>
    <property type="match status" value="1"/>
</dbReference>
<name>A0A2P7BB50_9HYPH</name>
<comment type="caution">
    <text evidence="5">The sequence shown here is derived from an EMBL/GenBank/DDBJ whole genome shotgun (WGS) entry which is preliminary data.</text>
</comment>
<dbReference type="OrthoDB" id="7592271at2"/>
<protein>
    <recommendedName>
        <fullName evidence="4">Phage tail lysozyme domain-containing protein</fullName>
    </recommendedName>
</protein>
<keyword evidence="3" id="KW-0472">Membrane</keyword>
<keyword evidence="3" id="KW-0812">Transmembrane</keyword>
<reference evidence="6" key="1">
    <citation type="submission" date="2017-11" db="EMBL/GenBank/DDBJ databases">
        <authorList>
            <person name="Kuznetsova I."/>
            <person name="Sazanova A."/>
            <person name="Chirak E."/>
            <person name="Safronova V."/>
            <person name="Willems A."/>
        </authorList>
    </citation>
    <scope>NUCLEOTIDE SEQUENCE [LARGE SCALE GENOMIC DNA]</scope>
    <source>
        <strain evidence="6">CCBAU 03422</strain>
    </source>
</reference>
<keyword evidence="6" id="KW-1185">Reference proteome</keyword>
<dbReference type="Proteomes" id="UP000241764">
    <property type="component" value="Unassembled WGS sequence"/>
</dbReference>
<accession>A0A2P7BB50</accession>
<evidence type="ECO:0000259" key="4">
    <source>
        <dbReference type="Pfam" id="PF18013"/>
    </source>
</evidence>
<evidence type="ECO:0000256" key="1">
    <source>
        <dbReference type="SAM" id="Coils"/>
    </source>
</evidence>
<evidence type="ECO:0000256" key="3">
    <source>
        <dbReference type="SAM" id="Phobius"/>
    </source>
</evidence>
<feature type="transmembrane region" description="Helical" evidence="3">
    <location>
        <begin position="167"/>
        <end position="187"/>
    </location>
</feature>
<dbReference type="InterPro" id="IPR041219">
    <property type="entry name" value="Phage_lysozyme2"/>
</dbReference>
<keyword evidence="1" id="KW-0175">Coiled coil</keyword>
<evidence type="ECO:0000313" key="6">
    <source>
        <dbReference type="Proteomes" id="UP000241764"/>
    </source>
</evidence>
<organism evidence="5 6">
    <name type="scientific">Phyllobacterium sophorae</name>
    <dbReference type="NCBI Taxonomy" id="1520277"/>
    <lineage>
        <taxon>Bacteria</taxon>
        <taxon>Pseudomonadati</taxon>
        <taxon>Pseudomonadota</taxon>
        <taxon>Alphaproteobacteria</taxon>
        <taxon>Hyphomicrobiales</taxon>
        <taxon>Phyllobacteriaceae</taxon>
        <taxon>Phyllobacterium</taxon>
    </lineage>
</organism>